<organism evidence="1 3">
    <name type="scientific">Pectobacterium wasabiae</name>
    <dbReference type="NCBI Taxonomy" id="55208"/>
    <lineage>
        <taxon>Bacteria</taxon>
        <taxon>Pseudomonadati</taxon>
        <taxon>Pseudomonadota</taxon>
        <taxon>Gammaproteobacteria</taxon>
        <taxon>Enterobacterales</taxon>
        <taxon>Pectobacteriaceae</taxon>
        <taxon>Pectobacterium</taxon>
    </lineage>
</organism>
<sequence>MKLLPQHTLDYIKHTFQLSDDKQTLLWLNPPPASCYSAVSGQPVRLYKQRKASGDYAYIKVRNPYGDNPKAEFYQPLSRVRHYLASGEQAMKKISNR</sequence>
<evidence type="ECO:0000313" key="1">
    <source>
        <dbReference type="EMBL" id="KFX06341.1"/>
    </source>
</evidence>
<evidence type="ECO:0008006" key="5">
    <source>
        <dbReference type="Google" id="ProtNLM"/>
    </source>
</evidence>
<dbReference type="EMBL" id="JQOH01000005">
    <property type="protein sequence ID" value="KGA28176.1"/>
    <property type="molecule type" value="Genomic_DNA"/>
</dbReference>
<evidence type="ECO:0000313" key="4">
    <source>
        <dbReference type="Proteomes" id="UP000029436"/>
    </source>
</evidence>
<proteinExistence type="predicted"/>
<protein>
    <recommendedName>
        <fullName evidence="5">KTSC domain-containing protein</fullName>
    </recommendedName>
</protein>
<keyword evidence="4" id="KW-1185">Reference proteome</keyword>
<evidence type="ECO:0000313" key="2">
    <source>
        <dbReference type="EMBL" id="KGA28176.1"/>
    </source>
</evidence>
<dbReference type="AlphaFoldDB" id="A0AAW3EGA4"/>
<accession>A0AAW3EGA4</accession>
<dbReference type="Proteomes" id="UP000029257">
    <property type="component" value="Unassembled WGS sequence"/>
</dbReference>
<reference evidence="3 4" key="1">
    <citation type="submission" date="2014-08" db="EMBL/GenBank/DDBJ databases">
        <title>Genome sequences of NCPPB Pectobacterium isolates.</title>
        <authorList>
            <person name="Glover R.H."/>
            <person name="Sapp M."/>
            <person name="Elphinstone J."/>
        </authorList>
    </citation>
    <scope>NUCLEOTIDE SEQUENCE [LARGE SCALE GENOMIC DNA]</scope>
    <source>
        <strain evidence="1 3">NCPPB 3701</strain>
        <strain evidence="2 4">NCPPB3702</strain>
    </source>
</reference>
<dbReference type="EMBL" id="JQHP01000005">
    <property type="protein sequence ID" value="KFX06341.1"/>
    <property type="molecule type" value="Genomic_DNA"/>
</dbReference>
<gene>
    <name evidence="1" type="ORF">JV38_11510</name>
    <name evidence="2" type="ORF">KU73_13075</name>
</gene>
<evidence type="ECO:0000313" key="3">
    <source>
        <dbReference type="Proteomes" id="UP000029257"/>
    </source>
</evidence>
<comment type="caution">
    <text evidence="1">The sequence shown here is derived from an EMBL/GenBank/DDBJ whole genome shotgun (WGS) entry which is preliminary data.</text>
</comment>
<name>A0AAW3EGA4_9GAMM</name>
<dbReference type="Proteomes" id="UP000029436">
    <property type="component" value="Unassembled WGS sequence"/>
</dbReference>